<organism evidence="4 5">
    <name type="scientific">Aquilegia coerulea</name>
    <name type="common">Rocky mountain columbine</name>
    <dbReference type="NCBI Taxonomy" id="218851"/>
    <lineage>
        <taxon>Eukaryota</taxon>
        <taxon>Viridiplantae</taxon>
        <taxon>Streptophyta</taxon>
        <taxon>Embryophyta</taxon>
        <taxon>Tracheophyta</taxon>
        <taxon>Spermatophyta</taxon>
        <taxon>Magnoliopsida</taxon>
        <taxon>Ranunculales</taxon>
        <taxon>Ranunculaceae</taxon>
        <taxon>Thalictroideae</taxon>
        <taxon>Aquilegia</taxon>
    </lineage>
</organism>
<dbReference type="PANTHER" id="PTHR12857">
    <property type="entry name" value="CXXC MOTIF CONTAINING ZINC BINDING PROTEIN"/>
    <property type="match status" value="1"/>
</dbReference>
<gene>
    <name evidence="4" type="ORF">AQUCO_02000315v1</name>
</gene>
<name>A0A2G5DH01_AQUCA</name>
<dbReference type="SUPFAM" id="SSF141678">
    <property type="entry name" value="MAL13P1.257-like"/>
    <property type="match status" value="1"/>
</dbReference>
<evidence type="ECO:0000256" key="3">
    <source>
        <dbReference type="ARBA" id="ARBA00022833"/>
    </source>
</evidence>
<dbReference type="InterPro" id="IPR008584">
    <property type="entry name" value="CXXC_Zn-binding_euk"/>
</dbReference>
<evidence type="ECO:0000313" key="4">
    <source>
        <dbReference type="EMBL" id="PIA42780.1"/>
    </source>
</evidence>
<dbReference type="Pfam" id="PF05907">
    <property type="entry name" value="CXXC_Zn-b_euk"/>
    <property type="match status" value="1"/>
</dbReference>
<dbReference type="AlphaFoldDB" id="A0A2G5DH01"/>
<comment type="similarity">
    <text evidence="1">Belongs to the UPF0587 family.</text>
</comment>
<evidence type="ECO:0000313" key="5">
    <source>
        <dbReference type="Proteomes" id="UP000230069"/>
    </source>
</evidence>
<sequence>MRVRYLHVDVFLDVSIRWIYRKCKGCTRVGTVTLVPGYGSPLMLDKSKAGEYTLMLLDYQGLEPVDFSFGKGWKAESVLGTQFEIDLAEGEFSAYCVEGKVPVSLSGFEVKLG</sequence>
<dbReference type="Proteomes" id="UP000230069">
    <property type="component" value="Unassembled WGS sequence"/>
</dbReference>
<keyword evidence="5" id="KW-1185">Reference proteome</keyword>
<dbReference type="InParanoid" id="A0A2G5DH01"/>
<dbReference type="PANTHER" id="PTHR12857:SF0">
    <property type="entry name" value="CXXC MOTIF CONTAINING ZINC BINDING PROTEIN"/>
    <property type="match status" value="1"/>
</dbReference>
<dbReference type="OrthoDB" id="10248838at2759"/>
<protein>
    <submittedName>
        <fullName evidence="4">Uncharacterized protein</fullName>
    </submittedName>
</protein>
<evidence type="ECO:0000256" key="2">
    <source>
        <dbReference type="ARBA" id="ARBA00022723"/>
    </source>
</evidence>
<dbReference type="EMBL" id="KZ305037">
    <property type="protein sequence ID" value="PIA42780.1"/>
    <property type="molecule type" value="Genomic_DNA"/>
</dbReference>
<dbReference type="GO" id="GO:0008270">
    <property type="term" value="F:zinc ion binding"/>
    <property type="evidence" value="ECO:0007669"/>
    <property type="project" value="TreeGrafter"/>
</dbReference>
<accession>A0A2G5DH01</accession>
<reference evidence="4 5" key="1">
    <citation type="submission" date="2017-09" db="EMBL/GenBank/DDBJ databases">
        <title>WGS assembly of Aquilegia coerulea Goldsmith.</title>
        <authorList>
            <person name="Hodges S."/>
            <person name="Kramer E."/>
            <person name="Nordborg M."/>
            <person name="Tomkins J."/>
            <person name="Borevitz J."/>
            <person name="Derieg N."/>
            <person name="Yan J."/>
            <person name="Mihaltcheva S."/>
            <person name="Hayes R.D."/>
            <person name="Rokhsar D."/>
        </authorList>
    </citation>
    <scope>NUCLEOTIDE SEQUENCE [LARGE SCALE GENOMIC DNA]</scope>
    <source>
        <strain evidence="5">cv. Goldsmith</strain>
    </source>
</reference>
<keyword evidence="3" id="KW-0862">Zinc</keyword>
<evidence type="ECO:0000256" key="1">
    <source>
        <dbReference type="ARBA" id="ARBA00007818"/>
    </source>
</evidence>
<proteinExistence type="inferred from homology"/>
<keyword evidence="2" id="KW-0479">Metal-binding</keyword>